<name>A0A0S2KKN4_9BACT</name>
<gene>
    <name evidence="3" type="ORF">AS203_06890</name>
</gene>
<dbReference type="SMART" id="SM00490">
    <property type="entry name" value="HELICc"/>
    <property type="match status" value="1"/>
</dbReference>
<feature type="domain" description="Helicase C-terminal" evidence="2">
    <location>
        <begin position="422"/>
        <end position="564"/>
    </location>
</feature>
<dbReference type="InterPro" id="IPR050742">
    <property type="entry name" value="Helicase_Restrict-Modif_Enz"/>
</dbReference>
<dbReference type="Gene3D" id="3.40.50.300">
    <property type="entry name" value="P-loop containing nucleotide triphosphate hydrolases"/>
    <property type="match status" value="2"/>
</dbReference>
<dbReference type="InterPro" id="IPR027417">
    <property type="entry name" value="P-loop_NTPase"/>
</dbReference>
<dbReference type="Pfam" id="PF04851">
    <property type="entry name" value="ResIII"/>
    <property type="match status" value="1"/>
</dbReference>
<dbReference type="GO" id="GO:0005829">
    <property type="term" value="C:cytosol"/>
    <property type="evidence" value="ECO:0007669"/>
    <property type="project" value="TreeGrafter"/>
</dbReference>
<organism evidence="3 4">
    <name type="scientific">Hoylesella enoeca</name>
    <dbReference type="NCBI Taxonomy" id="76123"/>
    <lineage>
        <taxon>Bacteria</taxon>
        <taxon>Pseudomonadati</taxon>
        <taxon>Bacteroidota</taxon>
        <taxon>Bacteroidia</taxon>
        <taxon>Bacteroidales</taxon>
        <taxon>Prevotellaceae</taxon>
        <taxon>Hoylesella</taxon>
    </lineage>
</organism>
<dbReference type="PANTHER" id="PTHR47396:SF1">
    <property type="entry name" value="ATP-DEPENDENT HELICASE IRC3-RELATED"/>
    <property type="match status" value="1"/>
</dbReference>
<dbReference type="GO" id="GO:0005524">
    <property type="term" value="F:ATP binding"/>
    <property type="evidence" value="ECO:0007669"/>
    <property type="project" value="InterPro"/>
</dbReference>
<protein>
    <recommendedName>
        <fullName evidence="5">Helicase</fullName>
    </recommendedName>
</protein>
<keyword evidence="4" id="KW-1185">Reference proteome</keyword>
<dbReference type="PROSITE" id="PS51192">
    <property type="entry name" value="HELICASE_ATP_BIND_1"/>
    <property type="match status" value="1"/>
</dbReference>
<reference evidence="4" key="1">
    <citation type="submission" date="2015-11" db="EMBL/GenBank/DDBJ databases">
        <authorList>
            <person name="Holder M.E."/>
            <person name="Ajami N.J."/>
            <person name="Petrosino J.F."/>
        </authorList>
    </citation>
    <scope>NUCLEOTIDE SEQUENCE [LARGE SCALE GENOMIC DNA]</scope>
    <source>
        <strain evidence="4">F0113</strain>
    </source>
</reference>
<evidence type="ECO:0000259" key="1">
    <source>
        <dbReference type="PROSITE" id="PS51192"/>
    </source>
</evidence>
<accession>A0A0S2KKN4</accession>
<dbReference type="AlphaFoldDB" id="A0A0S2KKN4"/>
<dbReference type="RefSeq" id="WP_025066150.1">
    <property type="nucleotide sequence ID" value="NZ_CP013195.1"/>
</dbReference>
<dbReference type="InterPro" id="IPR001650">
    <property type="entry name" value="Helicase_C-like"/>
</dbReference>
<dbReference type="GO" id="GO:0016787">
    <property type="term" value="F:hydrolase activity"/>
    <property type="evidence" value="ECO:0007669"/>
    <property type="project" value="InterPro"/>
</dbReference>
<dbReference type="OrthoDB" id="9759819at2"/>
<evidence type="ECO:0000313" key="4">
    <source>
        <dbReference type="Proteomes" id="UP000056252"/>
    </source>
</evidence>
<sequence>MEQSLYKETAERLINHFQLSTRFINKLAEERQISDLISILNINLSKYEKLELILRMEGGDFFAGSKPTTKELRQKIIEKWDVVDRDMAFNIRCNSNGKSEYHKSRKLSALNWHRGGQWAKDFMINSGIDTAFSGKKTIPINYEDYEDVEPYKKLPELKIYQENLKDELKQALAESGDDAKCLISLPTGAGKTRIAVEAYTEYLRPRFYEGKFLIWIAQSEELCEQAIATFQQIWQHKEFTESLRIYRYYGKHELNENTLIGGIVVCSISKIYYAIKKGENVNVNLIIENCGACIIDEAHRAVTQMYETFYKYSQKIRGEKIFPICGLTATPGRNDDINKLTKFFIFKLITPCLPMKYQQTPIDYFRDKGYLARPIHKIITTGETYIITFEGGEANPSLEFLEKEMENRGCKMLAKSVKRNKKILDVLISVKEKQTIVYSCNVEHANLLTAALIVKGIQAAAITAETPRHKRLVYIDKFRKGELQMLVNHSVLTTGFDAPKTNNIVICRPIFSDILYEQIVGRGLRGPKFGGTETCNIIDFSDNLGRFGDQQSYHRFEEFWEKDT</sequence>
<dbReference type="GO" id="GO:0003677">
    <property type="term" value="F:DNA binding"/>
    <property type="evidence" value="ECO:0007669"/>
    <property type="project" value="InterPro"/>
</dbReference>
<proteinExistence type="predicted"/>
<evidence type="ECO:0000313" key="3">
    <source>
        <dbReference type="EMBL" id="ALO48838.1"/>
    </source>
</evidence>
<dbReference type="PROSITE" id="PS51194">
    <property type="entry name" value="HELICASE_CTER"/>
    <property type="match status" value="1"/>
</dbReference>
<dbReference type="KEGG" id="peo:AS203_06890"/>
<dbReference type="PANTHER" id="PTHR47396">
    <property type="entry name" value="TYPE I RESTRICTION ENZYME ECOKI R PROTEIN"/>
    <property type="match status" value="1"/>
</dbReference>
<dbReference type="Proteomes" id="UP000056252">
    <property type="component" value="Chromosome"/>
</dbReference>
<dbReference type="EMBL" id="CP013195">
    <property type="protein sequence ID" value="ALO48838.1"/>
    <property type="molecule type" value="Genomic_DNA"/>
</dbReference>
<dbReference type="STRING" id="76123.AS203_06890"/>
<evidence type="ECO:0008006" key="5">
    <source>
        <dbReference type="Google" id="ProtNLM"/>
    </source>
</evidence>
<feature type="domain" description="Helicase ATP-binding" evidence="1">
    <location>
        <begin position="172"/>
        <end position="349"/>
    </location>
</feature>
<dbReference type="SMART" id="SM00487">
    <property type="entry name" value="DEXDc"/>
    <property type="match status" value="1"/>
</dbReference>
<dbReference type="InterPro" id="IPR014001">
    <property type="entry name" value="Helicase_ATP-bd"/>
</dbReference>
<dbReference type="Pfam" id="PF00271">
    <property type="entry name" value="Helicase_C"/>
    <property type="match status" value="1"/>
</dbReference>
<dbReference type="InterPro" id="IPR006935">
    <property type="entry name" value="Helicase/UvrB_N"/>
</dbReference>
<evidence type="ECO:0000259" key="2">
    <source>
        <dbReference type="PROSITE" id="PS51194"/>
    </source>
</evidence>
<dbReference type="SUPFAM" id="SSF52540">
    <property type="entry name" value="P-loop containing nucleoside triphosphate hydrolases"/>
    <property type="match status" value="1"/>
</dbReference>